<sequence>FLSFSTGSTGGRNWTLRWPHLLQNRPRGKTTESTFFEDAAGTEAGQPMSPVQAMSRPEVSPTFGDERRKFGTWVRTNNTSVHRSTQPSSSVSTPLVLCVHVHTSTRHRLCKLGSASRLESWALEAHVRGHLSSQERGVCIRRQYTTEEGRCQPHVWLGFSQIPDAMHPSMSDRLIPSHIVPQEMGYPMPSFISRLDLLVV</sequence>
<comment type="caution">
    <text evidence="2">The sequence shown here is derived from an EMBL/GenBank/DDBJ whole genome shotgun (WGS) entry which is preliminary data.</text>
</comment>
<evidence type="ECO:0000313" key="2">
    <source>
        <dbReference type="EMBL" id="VEL14051.1"/>
    </source>
</evidence>
<gene>
    <name evidence="2" type="ORF">PXEA_LOCUS7491</name>
</gene>
<organism evidence="2 3">
    <name type="scientific">Protopolystoma xenopodis</name>
    <dbReference type="NCBI Taxonomy" id="117903"/>
    <lineage>
        <taxon>Eukaryota</taxon>
        <taxon>Metazoa</taxon>
        <taxon>Spiralia</taxon>
        <taxon>Lophotrochozoa</taxon>
        <taxon>Platyhelminthes</taxon>
        <taxon>Monogenea</taxon>
        <taxon>Polyopisthocotylea</taxon>
        <taxon>Polystomatidea</taxon>
        <taxon>Polystomatidae</taxon>
        <taxon>Protopolystoma</taxon>
    </lineage>
</organism>
<name>A0A448WKM2_9PLAT</name>
<feature type="non-terminal residue" evidence="2">
    <location>
        <position position="1"/>
    </location>
</feature>
<reference evidence="2" key="1">
    <citation type="submission" date="2018-11" db="EMBL/GenBank/DDBJ databases">
        <authorList>
            <consortium name="Pathogen Informatics"/>
        </authorList>
    </citation>
    <scope>NUCLEOTIDE SEQUENCE</scope>
</reference>
<feature type="region of interest" description="Disordered" evidence="1">
    <location>
        <begin position="42"/>
        <end position="65"/>
    </location>
</feature>
<keyword evidence="3" id="KW-1185">Reference proteome</keyword>
<evidence type="ECO:0000256" key="1">
    <source>
        <dbReference type="SAM" id="MobiDB-lite"/>
    </source>
</evidence>
<accession>A0A448WKM2</accession>
<dbReference type="Proteomes" id="UP000784294">
    <property type="component" value="Unassembled WGS sequence"/>
</dbReference>
<dbReference type="AlphaFoldDB" id="A0A448WKM2"/>
<protein>
    <submittedName>
        <fullName evidence="2">Uncharacterized protein</fullName>
    </submittedName>
</protein>
<dbReference type="EMBL" id="CAAALY010019851">
    <property type="protein sequence ID" value="VEL14051.1"/>
    <property type="molecule type" value="Genomic_DNA"/>
</dbReference>
<proteinExistence type="predicted"/>
<evidence type="ECO:0000313" key="3">
    <source>
        <dbReference type="Proteomes" id="UP000784294"/>
    </source>
</evidence>